<evidence type="ECO:0000256" key="5">
    <source>
        <dbReference type="ARBA" id="ARBA00022640"/>
    </source>
</evidence>
<evidence type="ECO:0000256" key="4">
    <source>
        <dbReference type="ARBA" id="ARBA00022528"/>
    </source>
</evidence>
<evidence type="ECO:0000256" key="9">
    <source>
        <dbReference type="ARBA" id="ARBA00022801"/>
    </source>
</evidence>
<evidence type="ECO:0000256" key="13">
    <source>
        <dbReference type="ARBA" id="ARBA00023136"/>
    </source>
</evidence>
<comment type="similarity">
    <text evidence="3 14">Belongs to the AAA ATPase family.</text>
</comment>
<accession>A0AAV0CYD9</accession>
<evidence type="ECO:0000313" key="17">
    <source>
        <dbReference type="EMBL" id="CAH9088745.1"/>
    </source>
</evidence>
<dbReference type="Proteomes" id="UP001152523">
    <property type="component" value="Unassembled WGS sequence"/>
</dbReference>
<evidence type="ECO:0000256" key="15">
    <source>
        <dbReference type="SAM" id="Phobius"/>
    </source>
</evidence>
<feature type="transmembrane region" description="Helical" evidence="15">
    <location>
        <begin position="132"/>
        <end position="151"/>
    </location>
</feature>
<evidence type="ECO:0000313" key="18">
    <source>
        <dbReference type="Proteomes" id="UP001152523"/>
    </source>
</evidence>
<keyword evidence="6" id="KW-0645">Protease</keyword>
<comment type="caution">
    <text evidence="17">The sequence shown here is derived from an EMBL/GenBank/DDBJ whole genome shotgun (WGS) entry which is preliminary data.</text>
</comment>
<sequence>MATIPIILSDWPSHFQEKWNLHIGKSKCLTRHSILSYSGPNFSTSDSAPLIWLSNRSCKSRQRLLLPSTEVRSMINGKRNLGTHFRERDSNGMRKRHSLRLRPRLRLLAWRLKRFSVRLALNNGGTFLRKNMRMVLSISVSFILGLCYFFLKLTAMPSPKVVPYSDLVMSLQRGSVTKVQFEEGSRRIFYNIKTTEDNIPHEEASSGIMSSDQVGKNMFYEMSRASRSAPVWQFSTRKVDRDEGYLLSLMREQGTASYGSAPQSALTSMRSLLLTVLTLWIPLTPLMWLLYRQVSAASTTTARKRRSANLLVDFSDVEGVDTAKMELMEIVMCLQGSINYGKLGAKLPKGVLLVGPPGTGKTLLARAVAGEAGVPFFSVSASEFVELYVGKGASRVRELFKVARKNSPSIIFIDELDAVGGKRGRSFNDERDQTLNQLLTEMDGFESDTNVIVIAATNRPEALDAALCRPGRFSRKVLVGEPDENGRRKILAVHLREVPLEEDMELICSLVASLTQGFVGADLANIVNEAALLAARRGAECVSREDIMDAIEREKCGI</sequence>
<evidence type="ECO:0000256" key="7">
    <source>
        <dbReference type="ARBA" id="ARBA00022692"/>
    </source>
</evidence>
<evidence type="ECO:0000256" key="14">
    <source>
        <dbReference type="RuleBase" id="RU003651"/>
    </source>
</evidence>
<dbReference type="GO" id="GO:0016887">
    <property type="term" value="F:ATP hydrolysis activity"/>
    <property type="evidence" value="ECO:0007669"/>
    <property type="project" value="InterPro"/>
</dbReference>
<dbReference type="SMART" id="SM00382">
    <property type="entry name" value="AAA"/>
    <property type="match status" value="1"/>
</dbReference>
<dbReference type="EMBL" id="CAMAPF010000060">
    <property type="protein sequence ID" value="CAH9088745.1"/>
    <property type="molecule type" value="Genomic_DNA"/>
</dbReference>
<protein>
    <recommendedName>
        <fullName evidence="16">AAA+ ATPase domain-containing protein</fullName>
    </recommendedName>
</protein>
<dbReference type="Gene3D" id="1.10.8.60">
    <property type="match status" value="1"/>
</dbReference>
<keyword evidence="7 15" id="KW-0812">Transmembrane</keyword>
<evidence type="ECO:0000256" key="8">
    <source>
        <dbReference type="ARBA" id="ARBA00022741"/>
    </source>
</evidence>
<dbReference type="SUPFAM" id="SSF52540">
    <property type="entry name" value="P-loop containing nucleoside triphosphate hydrolases"/>
    <property type="match status" value="1"/>
</dbReference>
<reference evidence="17" key="1">
    <citation type="submission" date="2022-07" db="EMBL/GenBank/DDBJ databases">
        <authorList>
            <person name="Macas J."/>
            <person name="Novak P."/>
            <person name="Neumann P."/>
        </authorList>
    </citation>
    <scope>NUCLEOTIDE SEQUENCE</scope>
</reference>
<keyword evidence="4" id="KW-0150">Chloroplast</keyword>
<dbReference type="GO" id="GO:0009535">
    <property type="term" value="C:chloroplast thylakoid membrane"/>
    <property type="evidence" value="ECO:0007669"/>
    <property type="project" value="TreeGrafter"/>
</dbReference>
<evidence type="ECO:0000256" key="1">
    <source>
        <dbReference type="ARBA" id="ARBA00004141"/>
    </source>
</evidence>
<dbReference type="FunFam" id="3.40.50.300:FF:000277">
    <property type="entry name" value="ATP-dependent zinc metalloprotease FtsH"/>
    <property type="match status" value="1"/>
</dbReference>
<evidence type="ECO:0000256" key="10">
    <source>
        <dbReference type="ARBA" id="ARBA00022840"/>
    </source>
</evidence>
<gene>
    <name evidence="17" type="ORF">CEPIT_LOCUS10549</name>
</gene>
<evidence type="ECO:0000256" key="2">
    <source>
        <dbReference type="ARBA" id="ARBA00004229"/>
    </source>
</evidence>
<dbReference type="InterPro" id="IPR041569">
    <property type="entry name" value="AAA_lid_3"/>
</dbReference>
<evidence type="ECO:0000259" key="16">
    <source>
        <dbReference type="SMART" id="SM00382"/>
    </source>
</evidence>
<dbReference type="Pfam" id="PF00004">
    <property type="entry name" value="AAA"/>
    <property type="match status" value="1"/>
</dbReference>
<keyword evidence="18" id="KW-1185">Reference proteome</keyword>
<keyword evidence="12 15" id="KW-1133">Transmembrane helix</keyword>
<keyword evidence="10 14" id="KW-0067">ATP-binding</keyword>
<keyword evidence="5" id="KW-0934">Plastid</keyword>
<feature type="non-terminal residue" evidence="17">
    <location>
        <position position="558"/>
    </location>
</feature>
<organism evidence="17 18">
    <name type="scientific">Cuscuta epithymum</name>
    <dbReference type="NCBI Taxonomy" id="186058"/>
    <lineage>
        <taxon>Eukaryota</taxon>
        <taxon>Viridiplantae</taxon>
        <taxon>Streptophyta</taxon>
        <taxon>Embryophyta</taxon>
        <taxon>Tracheophyta</taxon>
        <taxon>Spermatophyta</taxon>
        <taxon>Magnoliopsida</taxon>
        <taxon>eudicotyledons</taxon>
        <taxon>Gunneridae</taxon>
        <taxon>Pentapetalae</taxon>
        <taxon>asterids</taxon>
        <taxon>lamiids</taxon>
        <taxon>Solanales</taxon>
        <taxon>Convolvulaceae</taxon>
        <taxon>Cuscuteae</taxon>
        <taxon>Cuscuta</taxon>
        <taxon>Cuscuta subgen. Cuscuta</taxon>
    </lineage>
</organism>
<proteinExistence type="inferred from homology"/>
<evidence type="ECO:0000256" key="6">
    <source>
        <dbReference type="ARBA" id="ARBA00022670"/>
    </source>
</evidence>
<dbReference type="InterPro" id="IPR027417">
    <property type="entry name" value="P-loop_NTPase"/>
</dbReference>
<dbReference type="PANTHER" id="PTHR23076:SF110">
    <property type="entry name" value="INACTIVE ATP-DEPENDENT ZINC METALLOPROTEASE FTSHI 3, CHLOROPLASTIC-RELATED"/>
    <property type="match status" value="1"/>
</dbReference>
<dbReference type="GO" id="GO:0006508">
    <property type="term" value="P:proteolysis"/>
    <property type="evidence" value="ECO:0007669"/>
    <property type="project" value="UniProtKB-KW"/>
</dbReference>
<feature type="domain" description="AAA+ ATPase" evidence="16">
    <location>
        <begin position="347"/>
        <end position="483"/>
    </location>
</feature>
<dbReference type="InterPro" id="IPR003593">
    <property type="entry name" value="AAA+_ATPase"/>
</dbReference>
<dbReference type="GO" id="GO:0004176">
    <property type="term" value="F:ATP-dependent peptidase activity"/>
    <property type="evidence" value="ECO:0007669"/>
    <property type="project" value="TreeGrafter"/>
</dbReference>
<comment type="subcellular location">
    <subcellularLocation>
        <location evidence="1">Membrane</location>
        <topology evidence="1">Multi-pass membrane protein</topology>
    </subcellularLocation>
    <subcellularLocation>
        <location evidence="2">Plastid</location>
        <location evidence="2">Chloroplast</location>
    </subcellularLocation>
</comment>
<dbReference type="Pfam" id="PF17862">
    <property type="entry name" value="AAA_lid_3"/>
    <property type="match status" value="1"/>
</dbReference>
<evidence type="ECO:0000256" key="11">
    <source>
        <dbReference type="ARBA" id="ARBA00022946"/>
    </source>
</evidence>
<keyword evidence="11" id="KW-0809">Transit peptide</keyword>
<evidence type="ECO:0000256" key="3">
    <source>
        <dbReference type="ARBA" id="ARBA00006914"/>
    </source>
</evidence>
<dbReference type="Gene3D" id="3.40.50.300">
    <property type="entry name" value="P-loop containing nucleotide triphosphate hydrolases"/>
    <property type="match status" value="1"/>
</dbReference>
<dbReference type="GO" id="GO:0005524">
    <property type="term" value="F:ATP binding"/>
    <property type="evidence" value="ECO:0007669"/>
    <property type="project" value="UniProtKB-KW"/>
</dbReference>
<name>A0AAV0CYD9_9ASTE</name>
<keyword evidence="13 15" id="KW-0472">Membrane</keyword>
<dbReference type="InterPro" id="IPR003959">
    <property type="entry name" value="ATPase_AAA_core"/>
</dbReference>
<dbReference type="AlphaFoldDB" id="A0AAV0CYD9"/>
<dbReference type="InterPro" id="IPR003960">
    <property type="entry name" value="ATPase_AAA_CS"/>
</dbReference>
<keyword evidence="8 14" id="KW-0547">Nucleotide-binding</keyword>
<dbReference type="PANTHER" id="PTHR23076">
    <property type="entry name" value="METALLOPROTEASE M41 FTSH"/>
    <property type="match status" value="1"/>
</dbReference>
<dbReference type="CDD" id="cd19501">
    <property type="entry name" value="RecA-like_FtsH"/>
    <property type="match status" value="1"/>
</dbReference>
<keyword evidence="9" id="KW-0378">Hydrolase</keyword>
<dbReference type="FunFam" id="1.10.8.60:FF:000061">
    <property type="entry name" value="Probable inactive ATP-dependent zinc metalloprotease FTSHI 4, chloroplastic"/>
    <property type="match status" value="1"/>
</dbReference>
<dbReference type="PROSITE" id="PS00674">
    <property type="entry name" value="AAA"/>
    <property type="match status" value="1"/>
</dbReference>
<evidence type="ECO:0000256" key="12">
    <source>
        <dbReference type="ARBA" id="ARBA00022989"/>
    </source>
</evidence>